<dbReference type="InterPro" id="IPR036919">
    <property type="entry name" value="Ribo_uL30_ferredoxin-like_sf"/>
</dbReference>
<dbReference type="InterPro" id="IPR016082">
    <property type="entry name" value="Ribosomal_uL30_ferredoxin-like"/>
</dbReference>
<evidence type="ECO:0000256" key="4">
    <source>
        <dbReference type="ARBA" id="ARBA00023274"/>
    </source>
</evidence>
<reference evidence="8 9" key="1">
    <citation type="journal article" date="2021" name="Int. J. Syst. Evol. Microbiol.">
        <title>Faecalibacter bovis sp. nov., isolated from cow faeces.</title>
        <authorList>
            <person name="Li F."/>
            <person name="Zhao W."/>
            <person name="Hong Q."/>
            <person name="Shao Q."/>
            <person name="Song J."/>
            <person name="Yang S."/>
        </authorList>
    </citation>
    <scope>NUCLEOTIDE SEQUENCE [LARGE SCALE GENOMIC DNA]</scope>
    <source>
        <strain evidence="8 9">ZY171143</strain>
    </source>
</reference>
<proteinExistence type="inferred from homology"/>
<comment type="similarity">
    <text evidence="1 5 6">Belongs to the universal ribosomal protein uL30 family.</text>
</comment>
<evidence type="ECO:0000313" key="9">
    <source>
        <dbReference type="Proteomes" id="UP000672011"/>
    </source>
</evidence>
<dbReference type="Pfam" id="PF00327">
    <property type="entry name" value="Ribosomal_L30"/>
    <property type="match status" value="1"/>
</dbReference>
<sequence>MIMKVRVKQTRSAINRDKSQKATLVALGLKKLNQVVEHESTPQIEGMIRKIQHLVVVERA</sequence>
<dbReference type="CDD" id="cd01658">
    <property type="entry name" value="Ribosomal_L30"/>
    <property type="match status" value="1"/>
</dbReference>
<evidence type="ECO:0000256" key="2">
    <source>
        <dbReference type="ARBA" id="ARBA00011838"/>
    </source>
</evidence>
<organism evidence="8 9">
    <name type="scientific">Faecalibacter bovis</name>
    <dbReference type="NCBI Taxonomy" id="2898187"/>
    <lineage>
        <taxon>Bacteria</taxon>
        <taxon>Pseudomonadati</taxon>
        <taxon>Bacteroidota</taxon>
        <taxon>Flavobacteriia</taxon>
        <taxon>Flavobacteriales</taxon>
        <taxon>Weeksellaceae</taxon>
        <taxon>Faecalibacter</taxon>
    </lineage>
</organism>
<dbReference type="GO" id="GO:0005840">
    <property type="term" value="C:ribosome"/>
    <property type="evidence" value="ECO:0007669"/>
    <property type="project" value="UniProtKB-KW"/>
</dbReference>
<feature type="domain" description="Large ribosomal subunit protein uL30-like ferredoxin-like fold" evidence="7">
    <location>
        <begin position="5"/>
        <end position="55"/>
    </location>
</feature>
<keyword evidence="4 5" id="KW-0687">Ribonucleoprotein</keyword>
<dbReference type="PANTHER" id="PTHR15892">
    <property type="entry name" value="MITOCHONDRIAL RIBOSOMAL PROTEIN L30"/>
    <property type="match status" value="1"/>
</dbReference>
<dbReference type="SUPFAM" id="SSF55129">
    <property type="entry name" value="Ribosomal protein L30p/L7e"/>
    <property type="match status" value="1"/>
</dbReference>
<dbReference type="PANTHER" id="PTHR15892:SF2">
    <property type="entry name" value="LARGE RIBOSOMAL SUBUNIT PROTEIN UL30M"/>
    <property type="match status" value="1"/>
</dbReference>
<evidence type="ECO:0000313" key="8">
    <source>
        <dbReference type="EMBL" id="QTV07059.1"/>
    </source>
</evidence>
<accession>A0ABX7XGT7</accession>
<dbReference type="PIRSF" id="PIRSF002211">
    <property type="entry name" value="Ribosomal_L30_bac-type"/>
    <property type="match status" value="1"/>
</dbReference>
<evidence type="ECO:0000256" key="3">
    <source>
        <dbReference type="ARBA" id="ARBA00022980"/>
    </source>
</evidence>
<evidence type="ECO:0000256" key="6">
    <source>
        <dbReference type="RuleBase" id="RU003734"/>
    </source>
</evidence>
<keyword evidence="9" id="KW-1185">Reference proteome</keyword>
<keyword evidence="3 5" id="KW-0689">Ribosomal protein</keyword>
<dbReference type="NCBIfam" id="TIGR01308">
    <property type="entry name" value="rpmD_bact"/>
    <property type="match status" value="1"/>
</dbReference>
<dbReference type="HAMAP" id="MF_01371_B">
    <property type="entry name" value="Ribosomal_uL30_B"/>
    <property type="match status" value="1"/>
</dbReference>
<dbReference type="InterPro" id="IPR005996">
    <property type="entry name" value="Ribosomal_uL30_bac-type"/>
</dbReference>
<dbReference type="EMBL" id="CP072842">
    <property type="protein sequence ID" value="QTV07059.1"/>
    <property type="molecule type" value="Genomic_DNA"/>
</dbReference>
<reference evidence="9" key="2">
    <citation type="submission" date="2021-04" db="EMBL/GenBank/DDBJ databases">
        <title>Taxonomy of Flavobacteriaceae bacterium ZY171143.</title>
        <authorList>
            <person name="Li F."/>
        </authorList>
    </citation>
    <scope>NUCLEOTIDE SEQUENCE [LARGE SCALE GENOMIC DNA]</scope>
    <source>
        <strain evidence="9">ZY171143</strain>
    </source>
</reference>
<evidence type="ECO:0000256" key="5">
    <source>
        <dbReference type="HAMAP-Rule" id="MF_01371"/>
    </source>
</evidence>
<evidence type="ECO:0000259" key="7">
    <source>
        <dbReference type="Pfam" id="PF00327"/>
    </source>
</evidence>
<dbReference type="Gene3D" id="3.30.1390.20">
    <property type="entry name" value="Ribosomal protein L30, ferredoxin-like fold domain"/>
    <property type="match status" value="1"/>
</dbReference>
<name>A0ABX7XGT7_9FLAO</name>
<gene>
    <name evidence="5 8" type="primary">rpmD</name>
    <name evidence="8" type="ORF">J9309_07355</name>
</gene>
<dbReference type="PROSITE" id="PS00634">
    <property type="entry name" value="RIBOSOMAL_L30"/>
    <property type="match status" value="1"/>
</dbReference>
<evidence type="ECO:0000256" key="1">
    <source>
        <dbReference type="ARBA" id="ARBA00007594"/>
    </source>
</evidence>
<protein>
    <recommendedName>
        <fullName evidence="5">Large ribosomal subunit protein uL30</fullName>
    </recommendedName>
</protein>
<dbReference type="Proteomes" id="UP000672011">
    <property type="component" value="Chromosome"/>
</dbReference>
<dbReference type="InterPro" id="IPR018038">
    <property type="entry name" value="Ribosomal_uL30_CS"/>
</dbReference>
<comment type="subunit">
    <text evidence="2 5">Part of the 50S ribosomal subunit.</text>
</comment>